<keyword evidence="5" id="KW-1185">Reference proteome</keyword>
<dbReference type="Pfam" id="PF14340">
    <property type="entry name" value="DUF4395"/>
    <property type="match status" value="1"/>
</dbReference>
<dbReference type="RefSeq" id="WP_068207538.1">
    <property type="nucleotide sequence ID" value="NZ_CP047186.1"/>
</dbReference>
<name>A0A166DA73_9MICO</name>
<dbReference type="KEGG" id="rte:GSU10_05580"/>
<evidence type="ECO:0000313" key="4">
    <source>
        <dbReference type="EMBL" id="QHC55158.1"/>
    </source>
</evidence>
<dbReference type="EMBL" id="CP047186">
    <property type="protein sequence ID" value="QHC55158.1"/>
    <property type="molecule type" value="Genomic_DNA"/>
</dbReference>
<reference evidence="4" key="2">
    <citation type="submission" date="2019-12" db="EMBL/GenBank/DDBJ databases">
        <title>Complete and Draft Genome Sequences of New Strains and Members of Some Known Species of the Genus Rathayibacter isolated from Plants.</title>
        <authorList>
            <person name="Tarlachkov S.V."/>
            <person name="Starodumova I.P."/>
            <person name="Dorofeeva L.V."/>
            <person name="Prisyazhnaya N.V."/>
            <person name="Leyn S.A."/>
            <person name="Zlamal J.E."/>
            <person name="Elane M.L."/>
            <person name="Osterman A.L."/>
            <person name="Nadler S.A."/>
            <person name="Subbotin S.A."/>
            <person name="Evtushenko L.I."/>
        </authorList>
    </citation>
    <scope>NUCLEOTIDE SEQUENCE</scope>
    <source>
        <strain evidence="4">VKM Ac-2761</strain>
    </source>
</reference>
<feature type="transmembrane region" description="Helical" evidence="1">
    <location>
        <begin position="130"/>
        <end position="153"/>
    </location>
</feature>
<reference evidence="3 5" key="1">
    <citation type="submission" date="2015-08" db="EMBL/GenBank/DDBJ databases">
        <title>Draft Genome Sequence of Rathayibacter sp. Strain VKM Ac-2596 Isolated from Leaf Gall Induced by Plant-Parasitic Nematodes.</title>
        <authorList>
            <person name="Vasilenko O.V."/>
            <person name="Starodumova I.P."/>
            <person name="Tarlachkov S.V."/>
            <person name="Dorofeeva L.V."/>
            <person name="Evtushenko L.I."/>
        </authorList>
    </citation>
    <scope>NUCLEOTIDE SEQUENCE [LARGE SCALE GENOMIC DNA]</scope>
    <source>
        <strain evidence="3 5">VKM Ac-2596</strain>
    </source>
</reference>
<dbReference type="InterPro" id="IPR025508">
    <property type="entry name" value="DUF4395"/>
</dbReference>
<organism evidence="3 5">
    <name type="scientific">Rathayibacter tanaceti</name>
    <dbReference type="NCBI Taxonomy" id="1671680"/>
    <lineage>
        <taxon>Bacteria</taxon>
        <taxon>Bacillati</taxon>
        <taxon>Actinomycetota</taxon>
        <taxon>Actinomycetes</taxon>
        <taxon>Micrococcales</taxon>
        <taxon>Microbacteriaceae</taxon>
        <taxon>Rathayibacter</taxon>
    </lineage>
</organism>
<accession>A0A166DA73</accession>
<protein>
    <submittedName>
        <fullName evidence="4">DUF4395 family protein</fullName>
    </submittedName>
</protein>
<keyword evidence="1" id="KW-0812">Transmembrane</keyword>
<evidence type="ECO:0000313" key="3">
    <source>
        <dbReference type="EMBL" id="KZX22627.1"/>
    </source>
</evidence>
<reference evidence="6" key="3">
    <citation type="submission" date="2019-12" db="EMBL/GenBank/DDBJ databases">
        <title>Complete and draft genome sequences of new strains and members of some known species of the genus Rathayibacter isolated from plants.</title>
        <authorList>
            <person name="Tarlachkov S.V."/>
            <person name="Starodumova I.P."/>
            <person name="Dorofeeva L.V."/>
            <person name="Prisyazhnaya N.V."/>
            <person name="Leyn S."/>
            <person name="Zlamal J."/>
            <person name="Elan M."/>
            <person name="Osterman A.L."/>
            <person name="Nadler S."/>
            <person name="Subbotin S.A."/>
            <person name="Evtushenko L.I."/>
        </authorList>
    </citation>
    <scope>NUCLEOTIDE SEQUENCE [LARGE SCALE GENOMIC DNA]</scope>
    <source>
        <strain evidence="6">VKM Ac-2761</strain>
    </source>
</reference>
<dbReference type="PATRIC" id="fig|1671680.3.peg.273"/>
<proteinExistence type="predicted"/>
<evidence type="ECO:0000313" key="5">
    <source>
        <dbReference type="Proteomes" id="UP000076717"/>
    </source>
</evidence>
<dbReference type="Proteomes" id="UP000465031">
    <property type="component" value="Chromosome"/>
</dbReference>
<evidence type="ECO:0000259" key="2">
    <source>
        <dbReference type="Pfam" id="PF14340"/>
    </source>
</evidence>
<dbReference type="OrthoDB" id="345402at2"/>
<dbReference type="Proteomes" id="UP000076717">
    <property type="component" value="Unassembled WGS sequence"/>
</dbReference>
<gene>
    <name evidence="3" type="ORF">ACH61_00257</name>
    <name evidence="4" type="ORF">GSU10_05580</name>
</gene>
<feature type="transmembrane region" description="Helical" evidence="1">
    <location>
        <begin position="51"/>
        <end position="70"/>
    </location>
</feature>
<dbReference type="EMBL" id="LIIN01000004">
    <property type="protein sequence ID" value="KZX22627.1"/>
    <property type="molecule type" value="Genomic_DNA"/>
</dbReference>
<dbReference type="AlphaFoldDB" id="A0A166DA73"/>
<evidence type="ECO:0000313" key="6">
    <source>
        <dbReference type="Proteomes" id="UP000465031"/>
    </source>
</evidence>
<evidence type="ECO:0000256" key="1">
    <source>
        <dbReference type="SAM" id="Phobius"/>
    </source>
</evidence>
<keyword evidence="1" id="KW-0472">Membrane</keyword>
<keyword evidence="1" id="KW-1133">Transmembrane helix</keyword>
<feature type="transmembrane region" description="Helical" evidence="1">
    <location>
        <begin position="103"/>
        <end position="124"/>
    </location>
</feature>
<feature type="domain" description="DUF4395" evidence="2">
    <location>
        <begin position="10"/>
        <end position="155"/>
    </location>
</feature>
<sequence>MTIPPPSGTVDPRGPRFAASLTAVLLLATVALGLAAPSGAGPAERALQPGFLLLVILALLFAWSAARGVGSGPWSALFRRLIRPRLAPPQEWEDARPPRFAQLIGLVVTGVGVLLHVAGVSSAVPVAASVAFLAAFLNAAFGLCLGCELYLVLARAGLLGRSAGSRA</sequence>